<dbReference type="Proteomes" id="UP000192257">
    <property type="component" value="Unassembled WGS sequence"/>
</dbReference>
<feature type="compositionally biased region" description="Basic and acidic residues" evidence="1">
    <location>
        <begin position="100"/>
        <end position="112"/>
    </location>
</feature>
<dbReference type="EMBL" id="NBCO01000010">
    <property type="protein sequence ID" value="ORC89915.1"/>
    <property type="molecule type" value="Genomic_DNA"/>
</dbReference>
<sequence length="140" mass="15797">MQSLKPPTVRTRWATQEQDIPKLGRIKCNKIRILDDNHGAGEAPLPEMCPVWFFKSHFLSPYFATWPDAIGRVDQQRRHPDTTKPKAELHITATLSRCEWKSEVKAPKEPKPHPTPAPHAELSPTAAAQITLARAKTTPH</sequence>
<protein>
    <submittedName>
        <fullName evidence="2">Uncharacterized protein</fullName>
    </submittedName>
</protein>
<accession>A0A1X0NZ11</accession>
<proteinExistence type="predicted"/>
<dbReference type="RefSeq" id="XP_028883981.1">
    <property type="nucleotide sequence ID" value="XM_029024674.1"/>
</dbReference>
<reference evidence="2 3" key="1">
    <citation type="submission" date="2017-03" db="EMBL/GenBank/DDBJ databases">
        <title>An alternative strategy for trypanosome survival in the mammalian bloodstream revealed through genome and transcriptome analysis of the ubiquitous bovine parasite Trypanosoma (Megatrypanum) theileri.</title>
        <authorList>
            <person name="Kelly S."/>
            <person name="Ivens A."/>
            <person name="Mott A."/>
            <person name="O'Neill E."/>
            <person name="Emms D."/>
            <person name="Macleod O."/>
            <person name="Voorheis P."/>
            <person name="Matthews J."/>
            <person name="Matthews K."/>
            <person name="Carrington M."/>
        </authorList>
    </citation>
    <scope>NUCLEOTIDE SEQUENCE [LARGE SCALE GENOMIC DNA]</scope>
    <source>
        <strain evidence="2">Edinburgh</strain>
    </source>
</reference>
<organism evidence="2 3">
    <name type="scientific">Trypanosoma theileri</name>
    <dbReference type="NCBI Taxonomy" id="67003"/>
    <lineage>
        <taxon>Eukaryota</taxon>
        <taxon>Discoba</taxon>
        <taxon>Euglenozoa</taxon>
        <taxon>Kinetoplastea</taxon>
        <taxon>Metakinetoplastina</taxon>
        <taxon>Trypanosomatida</taxon>
        <taxon>Trypanosomatidae</taxon>
        <taxon>Trypanosoma</taxon>
    </lineage>
</organism>
<gene>
    <name evidence="2" type="ORF">TM35_000101830</name>
</gene>
<comment type="caution">
    <text evidence="2">The sequence shown here is derived from an EMBL/GenBank/DDBJ whole genome shotgun (WGS) entry which is preliminary data.</text>
</comment>
<evidence type="ECO:0000256" key="1">
    <source>
        <dbReference type="SAM" id="MobiDB-lite"/>
    </source>
</evidence>
<dbReference type="AlphaFoldDB" id="A0A1X0NZ11"/>
<evidence type="ECO:0000313" key="3">
    <source>
        <dbReference type="Proteomes" id="UP000192257"/>
    </source>
</evidence>
<evidence type="ECO:0000313" key="2">
    <source>
        <dbReference type="EMBL" id="ORC89915.1"/>
    </source>
</evidence>
<keyword evidence="3" id="KW-1185">Reference proteome</keyword>
<dbReference type="VEuPathDB" id="TriTrypDB:TM35_000101830"/>
<dbReference type="GeneID" id="39984454"/>
<name>A0A1X0NZ11_9TRYP</name>
<feature type="region of interest" description="Disordered" evidence="1">
    <location>
        <begin position="100"/>
        <end position="123"/>
    </location>
</feature>